<feature type="domain" description="Dehydrogenase E1 component" evidence="4">
    <location>
        <begin position="16"/>
        <end position="314"/>
    </location>
</feature>
<dbReference type="EMBL" id="JBHRWN010000002">
    <property type="protein sequence ID" value="MFC3478243.1"/>
    <property type="molecule type" value="Genomic_DNA"/>
</dbReference>
<dbReference type="GO" id="GO:0016491">
    <property type="term" value="F:oxidoreductase activity"/>
    <property type="evidence" value="ECO:0007669"/>
    <property type="project" value="UniProtKB-KW"/>
</dbReference>
<sequence>MAQTLDTPAARRDALRRMLLVREFENRVRDRFADNEIPGFVHLSQGQEAVAVGACTALTDDDYITSTHRAHGHSLAKGLEPDRLLAELYGKEAGYCGGRGGSMHVADLDNGMLGAQPIVGASVPLGTGAGITAQLTDADWVATVFCGDGSVAAGQVHEAINLAATWHLPVVFVVENNQYSEGMTFDEQHNVEDLAEMAAGYGIPGEIVDGQDVTAVYETVAAARERALAGDGPTFVEAKTYRYRGHFEGDEEPYRTREEVEEWEAERDPIDLYREELAAAGELTDDQFEAMRADVAETMDEAVEFARNADEPAPEDAYDDVFVEPAPEVEAFRERMRTDGGDGGDGR</sequence>
<dbReference type="Pfam" id="PF00676">
    <property type="entry name" value="E1_dh"/>
    <property type="match status" value="1"/>
</dbReference>
<comment type="caution">
    <text evidence="5">The sequence shown here is derived from an EMBL/GenBank/DDBJ whole genome shotgun (WGS) entry which is preliminary data.</text>
</comment>
<dbReference type="RefSeq" id="WP_232570643.1">
    <property type="nucleotide sequence ID" value="NZ_CP089466.1"/>
</dbReference>
<dbReference type="GO" id="GO:0044272">
    <property type="term" value="P:sulfur compound biosynthetic process"/>
    <property type="evidence" value="ECO:0007669"/>
    <property type="project" value="UniProtKB-ARBA"/>
</dbReference>
<keyword evidence="3" id="KW-0786">Thiamine pyrophosphate</keyword>
<dbReference type="GO" id="GO:0006082">
    <property type="term" value="P:organic acid metabolic process"/>
    <property type="evidence" value="ECO:0007669"/>
    <property type="project" value="UniProtKB-ARBA"/>
</dbReference>
<name>A0ABD5NHB4_9EURY</name>
<proteinExistence type="predicted"/>
<dbReference type="InterPro" id="IPR050642">
    <property type="entry name" value="PDH_E1_Alpha_Subunit"/>
</dbReference>
<evidence type="ECO:0000256" key="2">
    <source>
        <dbReference type="ARBA" id="ARBA00023002"/>
    </source>
</evidence>
<dbReference type="InterPro" id="IPR001017">
    <property type="entry name" value="DH_E1"/>
</dbReference>
<dbReference type="AlphaFoldDB" id="A0ABD5NHB4"/>
<gene>
    <name evidence="5" type="ORF">ACFOKC_10985</name>
</gene>
<dbReference type="Proteomes" id="UP001595660">
    <property type="component" value="Unassembled WGS sequence"/>
</dbReference>
<evidence type="ECO:0000259" key="4">
    <source>
        <dbReference type="Pfam" id="PF00676"/>
    </source>
</evidence>
<dbReference type="PANTHER" id="PTHR11516">
    <property type="entry name" value="PYRUVATE DEHYDROGENASE E1 COMPONENT, ALPHA SUBUNIT BACTERIAL AND ORGANELLAR"/>
    <property type="match status" value="1"/>
</dbReference>
<protein>
    <submittedName>
        <fullName evidence="5">Thiamine pyrophosphate-dependent dehydrogenase E1 component subunit alpha</fullName>
    </submittedName>
</protein>
<dbReference type="Gene3D" id="3.40.50.970">
    <property type="match status" value="1"/>
</dbReference>
<evidence type="ECO:0000313" key="6">
    <source>
        <dbReference type="Proteomes" id="UP001595660"/>
    </source>
</evidence>
<keyword evidence="6" id="KW-1185">Reference proteome</keyword>
<evidence type="ECO:0000313" key="5">
    <source>
        <dbReference type="EMBL" id="MFC3478243.1"/>
    </source>
</evidence>
<accession>A0ABD5NHB4</accession>
<evidence type="ECO:0000256" key="3">
    <source>
        <dbReference type="ARBA" id="ARBA00023052"/>
    </source>
</evidence>
<organism evidence="5 6">
    <name type="scientific">Halobacterium litoreum</name>
    <dbReference type="NCBI Taxonomy" id="2039234"/>
    <lineage>
        <taxon>Archaea</taxon>
        <taxon>Methanobacteriati</taxon>
        <taxon>Methanobacteriota</taxon>
        <taxon>Stenosarchaea group</taxon>
        <taxon>Halobacteria</taxon>
        <taxon>Halobacteriales</taxon>
        <taxon>Halobacteriaceae</taxon>
        <taxon>Halobacterium</taxon>
    </lineage>
</organism>
<reference evidence="5 6" key="1">
    <citation type="journal article" date="2019" name="Int. J. Syst. Evol. Microbiol.">
        <title>The Global Catalogue of Microorganisms (GCM) 10K type strain sequencing project: providing services to taxonomists for standard genome sequencing and annotation.</title>
        <authorList>
            <consortium name="The Broad Institute Genomics Platform"/>
            <consortium name="The Broad Institute Genome Sequencing Center for Infectious Disease"/>
            <person name="Wu L."/>
            <person name="Ma J."/>
        </authorList>
    </citation>
    <scope>NUCLEOTIDE SEQUENCE [LARGE SCALE GENOMIC DNA]</scope>
    <source>
        <strain evidence="5 6">CGMCC 1.12562</strain>
    </source>
</reference>
<dbReference type="GeneID" id="69118750"/>
<comment type="cofactor">
    <cofactor evidence="1">
        <name>thiamine diphosphate</name>
        <dbReference type="ChEBI" id="CHEBI:58937"/>
    </cofactor>
</comment>
<evidence type="ECO:0000256" key="1">
    <source>
        <dbReference type="ARBA" id="ARBA00001964"/>
    </source>
</evidence>
<dbReference type="InterPro" id="IPR029061">
    <property type="entry name" value="THDP-binding"/>
</dbReference>
<dbReference type="PANTHER" id="PTHR11516:SF60">
    <property type="entry name" value="PYRUVATE DEHYDROGENASE E1 COMPONENT SUBUNIT ALPHA"/>
    <property type="match status" value="1"/>
</dbReference>
<dbReference type="CDD" id="cd02000">
    <property type="entry name" value="TPP_E1_PDC_ADC_BCADC"/>
    <property type="match status" value="1"/>
</dbReference>
<keyword evidence="2" id="KW-0560">Oxidoreductase</keyword>
<dbReference type="SUPFAM" id="SSF52518">
    <property type="entry name" value="Thiamin diphosphate-binding fold (THDP-binding)"/>
    <property type="match status" value="1"/>
</dbReference>